<dbReference type="Gene3D" id="3.40.50.1820">
    <property type="entry name" value="alpha/beta hydrolase"/>
    <property type="match status" value="1"/>
</dbReference>
<comment type="caution">
    <text evidence="1">The sequence shown here is derived from an EMBL/GenBank/DDBJ whole genome shotgun (WGS) entry which is preliminary data.</text>
</comment>
<protein>
    <recommendedName>
        <fullName evidence="3">Alpha/beta fold hydrolase</fullName>
    </recommendedName>
</protein>
<dbReference type="InterPro" id="IPR029058">
    <property type="entry name" value="AB_hydrolase_fold"/>
</dbReference>
<dbReference type="RefSeq" id="WP_161081626.1">
    <property type="nucleotide sequence ID" value="NZ_WWCX01000001.1"/>
</dbReference>
<evidence type="ECO:0008006" key="3">
    <source>
        <dbReference type="Google" id="ProtNLM"/>
    </source>
</evidence>
<gene>
    <name evidence="1" type="ORF">GTP90_00590</name>
</gene>
<name>A0A845GCL5_9BURK</name>
<proteinExistence type="predicted"/>
<dbReference type="EMBL" id="WWCX01000001">
    <property type="protein sequence ID" value="MYM92353.1"/>
    <property type="molecule type" value="Genomic_DNA"/>
</dbReference>
<accession>A0A845GCL5</accession>
<reference evidence="1" key="1">
    <citation type="submission" date="2019-12" db="EMBL/GenBank/DDBJ databases">
        <title>Novel species isolated from a subtropical stream in China.</title>
        <authorList>
            <person name="Lu H."/>
        </authorList>
    </citation>
    <scope>NUCLEOTIDE SEQUENCE [LARGE SCALE GENOMIC DNA]</scope>
    <source>
        <strain evidence="1">FT81W</strain>
    </source>
</reference>
<dbReference type="Proteomes" id="UP000447355">
    <property type="component" value="Unassembled WGS sequence"/>
</dbReference>
<dbReference type="AlphaFoldDB" id="A0A845GCL5"/>
<evidence type="ECO:0000313" key="1">
    <source>
        <dbReference type="EMBL" id="MYM92353.1"/>
    </source>
</evidence>
<organism evidence="1 2">
    <name type="scientific">Duganella vulcania</name>
    <dbReference type="NCBI Taxonomy" id="2692166"/>
    <lineage>
        <taxon>Bacteria</taxon>
        <taxon>Pseudomonadati</taxon>
        <taxon>Pseudomonadota</taxon>
        <taxon>Betaproteobacteria</taxon>
        <taxon>Burkholderiales</taxon>
        <taxon>Oxalobacteraceae</taxon>
        <taxon>Telluria group</taxon>
        <taxon>Duganella</taxon>
    </lineage>
</organism>
<evidence type="ECO:0000313" key="2">
    <source>
        <dbReference type="Proteomes" id="UP000447355"/>
    </source>
</evidence>
<sequence length="312" mass="34600">MSEVDLNGNEAQGGAETAFAGDPLVAQLEWRRRAVRVSHAYFRNRLGIDVGYSIYRPRSGDYQQVLVVAPELGVPRAAYDRFAAHMGFDHVVVTFDAAGIGDSRLATRRKVITMHDWASDLNYLVTLISDQFGRDVVGVGHGLGGALFGLCGHRHIGKLVLVAAADPYYRLWPRSQQPLVLGRWAHAYANALAGGVLTWRGARRAPPAPAEVVRTCAQWSFTGSLLRPRSLDAQRENVLHQAPALVVFADDDRLLAPRGACLALADKLAPTETELLALFHWDWAREGIRHFGYFHDVTGARLWNRMNRWICA</sequence>
<dbReference type="SUPFAM" id="SSF53474">
    <property type="entry name" value="alpha/beta-Hydrolases"/>
    <property type="match status" value="1"/>
</dbReference>